<dbReference type="RefSeq" id="WP_404676614.1">
    <property type="nucleotide sequence ID" value="NZ_JBJDOT010000061.1"/>
</dbReference>
<evidence type="ECO:0000313" key="2">
    <source>
        <dbReference type="Proteomes" id="UP001620262"/>
    </source>
</evidence>
<reference evidence="1 2" key="1">
    <citation type="submission" date="2024-11" db="EMBL/GenBank/DDBJ databases">
        <title>The Natural Products Discovery Center: Release of the First 8490 Sequenced Strains for Exploring Actinobacteria Biosynthetic Diversity.</title>
        <authorList>
            <person name="Kalkreuter E."/>
            <person name="Kautsar S.A."/>
            <person name="Yang D."/>
            <person name="Bader C.D."/>
            <person name="Teijaro C.N."/>
            <person name="Fluegel L."/>
            <person name="Davis C.M."/>
            <person name="Simpson J.R."/>
            <person name="Lauterbach L."/>
            <person name="Steele A.D."/>
            <person name="Gui C."/>
            <person name="Meng S."/>
            <person name="Li G."/>
            <person name="Viehrig K."/>
            <person name="Ye F."/>
            <person name="Su P."/>
            <person name="Kiefer A.F."/>
            <person name="Nichols A."/>
            <person name="Cepeda A.J."/>
            <person name="Yan W."/>
            <person name="Fan B."/>
            <person name="Jiang Y."/>
            <person name="Adhikari A."/>
            <person name="Zheng C.-J."/>
            <person name="Schuster L."/>
            <person name="Cowan T.M."/>
            <person name="Smanski M.J."/>
            <person name="Chevrette M.G."/>
            <person name="De Carvalho L.P.S."/>
            <person name="Shen B."/>
        </authorList>
    </citation>
    <scope>NUCLEOTIDE SEQUENCE [LARGE SCALE GENOMIC DNA]</scope>
    <source>
        <strain evidence="1 2">NPDC078403</strain>
    </source>
</reference>
<evidence type="ECO:0000313" key="1">
    <source>
        <dbReference type="EMBL" id="MFK3866756.1"/>
    </source>
</evidence>
<gene>
    <name evidence="1" type="ORF">ACI2JU_23195</name>
</gene>
<organism evidence="1 2">
    <name type="scientific">Pseudoalteromonas rhizosphaerae</name>
    <dbReference type="NCBI Taxonomy" id="2518973"/>
    <lineage>
        <taxon>Bacteria</taxon>
        <taxon>Pseudomonadati</taxon>
        <taxon>Pseudomonadota</taxon>
        <taxon>Gammaproteobacteria</taxon>
        <taxon>Alteromonadales</taxon>
        <taxon>Pseudoalteromonadaceae</taxon>
        <taxon>Pseudoalteromonas</taxon>
    </lineage>
</organism>
<protein>
    <submittedName>
        <fullName evidence="1">Uncharacterized protein</fullName>
    </submittedName>
</protein>
<sequence length="55" mass="6135">MSRDFYMVLGKGIKTSIRGFIALAMATKGRLPPTALWNPTARPRITLDLQLALMM</sequence>
<proteinExistence type="predicted"/>
<keyword evidence="2" id="KW-1185">Reference proteome</keyword>
<comment type="caution">
    <text evidence="1">The sequence shown here is derived from an EMBL/GenBank/DDBJ whole genome shotgun (WGS) entry which is preliminary data.</text>
</comment>
<accession>A0ABW8L3Y7</accession>
<name>A0ABW8L3Y7_9GAMM</name>
<dbReference type="Proteomes" id="UP001620262">
    <property type="component" value="Unassembled WGS sequence"/>
</dbReference>
<dbReference type="EMBL" id="JBJDOT010000061">
    <property type="protein sequence ID" value="MFK3866756.1"/>
    <property type="molecule type" value="Genomic_DNA"/>
</dbReference>